<dbReference type="Gene3D" id="3.30.1320.10">
    <property type="match status" value="1"/>
</dbReference>
<evidence type="ECO:0000256" key="5">
    <source>
        <dbReference type="ARBA" id="ARBA00023274"/>
    </source>
</evidence>
<comment type="subcellular location">
    <subcellularLocation>
        <location evidence="1">Mitochondrion</location>
    </subcellularLocation>
</comment>
<dbReference type="GO" id="GO:0032543">
    <property type="term" value="P:mitochondrial translation"/>
    <property type="evidence" value="ECO:0007669"/>
    <property type="project" value="TreeGrafter"/>
</dbReference>
<dbReference type="FunFam" id="3.30.1320.10:FF:000004">
    <property type="entry name" value="28S ribosomal protein S16, mitochondrial"/>
    <property type="match status" value="1"/>
</dbReference>
<dbReference type="SUPFAM" id="SSF54565">
    <property type="entry name" value="Ribosomal protein S16"/>
    <property type="match status" value="1"/>
</dbReference>
<evidence type="ECO:0000256" key="4">
    <source>
        <dbReference type="ARBA" id="ARBA00023128"/>
    </source>
</evidence>
<name>A0A9W9ZBB3_9CNID</name>
<gene>
    <name evidence="8" type="primary">MRPS16</name>
    <name evidence="8" type="ORF">OS493_026424</name>
</gene>
<keyword evidence="5" id="KW-0687">Ribonucleoprotein</keyword>
<dbReference type="GO" id="GO:0005743">
    <property type="term" value="C:mitochondrial inner membrane"/>
    <property type="evidence" value="ECO:0007669"/>
    <property type="project" value="UniProtKB-ARBA"/>
</dbReference>
<protein>
    <recommendedName>
        <fullName evidence="6">Small ribosomal subunit protein bS16m</fullName>
    </recommendedName>
    <alternativeName>
        <fullName evidence="7">28S ribosomal protein S16, mitochondrial</fullName>
    </alternativeName>
</protein>
<dbReference type="InterPro" id="IPR000307">
    <property type="entry name" value="Ribosomal_bS16"/>
</dbReference>
<dbReference type="AlphaFoldDB" id="A0A9W9ZBB3"/>
<dbReference type="PANTHER" id="PTHR12919">
    <property type="entry name" value="30S RIBOSOMAL PROTEIN S16"/>
    <property type="match status" value="1"/>
</dbReference>
<reference evidence="8" key="1">
    <citation type="submission" date="2023-01" db="EMBL/GenBank/DDBJ databases">
        <title>Genome assembly of the deep-sea coral Lophelia pertusa.</title>
        <authorList>
            <person name="Herrera S."/>
            <person name="Cordes E."/>
        </authorList>
    </citation>
    <scope>NUCLEOTIDE SEQUENCE</scope>
    <source>
        <strain evidence="8">USNM1676648</strain>
        <tissue evidence="8">Polyp</tissue>
    </source>
</reference>
<dbReference type="NCBIfam" id="TIGR00002">
    <property type="entry name" value="S16"/>
    <property type="match status" value="1"/>
</dbReference>
<organism evidence="8 9">
    <name type="scientific">Desmophyllum pertusum</name>
    <dbReference type="NCBI Taxonomy" id="174260"/>
    <lineage>
        <taxon>Eukaryota</taxon>
        <taxon>Metazoa</taxon>
        <taxon>Cnidaria</taxon>
        <taxon>Anthozoa</taxon>
        <taxon>Hexacorallia</taxon>
        <taxon>Scleractinia</taxon>
        <taxon>Caryophylliina</taxon>
        <taxon>Caryophylliidae</taxon>
        <taxon>Desmophyllum</taxon>
    </lineage>
</organism>
<evidence type="ECO:0000313" key="9">
    <source>
        <dbReference type="Proteomes" id="UP001163046"/>
    </source>
</evidence>
<comment type="caution">
    <text evidence="8">The sequence shown here is derived from an EMBL/GenBank/DDBJ whole genome shotgun (WGS) entry which is preliminary data.</text>
</comment>
<dbReference type="EMBL" id="MU826372">
    <property type="protein sequence ID" value="KAJ7377854.1"/>
    <property type="molecule type" value="Genomic_DNA"/>
</dbReference>
<evidence type="ECO:0000256" key="3">
    <source>
        <dbReference type="ARBA" id="ARBA00022980"/>
    </source>
</evidence>
<evidence type="ECO:0000313" key="8">
    <source>
        <dbReference type="EMBL" id="KAJ7377854.1"/>
    </source>
</evidence>
<dbReference type="OrthoDB" id="407221at2759"/>
<dbReference type="GO" id="GO:0003735">
    <property type="term" value="F:structural constituent of ribosome"/>
    <property type="evidence" value="ECO:0007669"/>
    <property type="project" value="InterPro"/>
</dbReference>
<sequence>MKPPIVTLRFALYGCKNRPFFFIVATRRKRPRNYGYLEQVGTFDPVPNTRNEKLASLNMDRIKYWLSVGARPSKPVAILLGLAGVLPPHPRSLVTAVKNREALATGALTLDALEEAEKDEEAETEENTEDP</sequence>
<dbReference type="PANTHER" id="PTHR12919:SF20">
    <property type="entry name" value="SMALL RIBOSOMAL SUBUNIT PROTEIN BS16M"/>
    <property type="match status" value="1"/>
</dbReference>
<dbReference type="InterPro" id="IPR023803">
    <property type="entry name" value="Ribosomal_bS16_dom_sf"/>
</dbReference>
<keyword evidence="3 8" id="KW-0689">Ribosomal protein</keyword>
<accession>A0A9W9ZBB3</accession>
<dbReference type="GO" id="GO:0005763">
    <property type="term" value="C:mitochondrial small ribosomal subunit"/>
    <property type="evidence" value="ECO:0007669"/>
    <property type="project" value="TreeGrafter"/>
</dbReference>
<evidence type="ECO:0000256" key="6">
    <source>
        <dbReference type="ARBA" id="ARBA00035263"/>
    </source>
</evidence>
<dbReference type="Proteomes" id="UP001163046">
    <property type="component" value="Unassembled WGS sequence"/>
</dbReference>
<evidence type="ECO:0000256" key="1">
    <source>
        <dbReference type="ARBA" id="ARBA00004173"/>
    </source>
</evidence>
<proteinExistence type="inferred from homology"/>
<comment type="similarity">
    <text evidence="2">Belongs to the bacterial ribosomal protein bS16 family.</text>
</comment>
<keyword evidence="4" id="KW-0496">Mitochondrion</keyword>
<evidence type="ECO:0000256" key="2">
    <source>
        <dbReference type="ARBA" id="ARBA00006668"/>
    </source>
</evidence>
<keyword evidence="9" id="KW-1185">Reference proteome</keyword>
<dbReference type="HAMAP" id="MF_00385">
    <property type="entry name" value="Ribosomal_bS16"/>
    <property type="match status" value="1"/>
</dbReference>
<evidence type="ECO:0000256" key="7">
    <source>
        <dbReference type="ARBA" id="ARBA00035438"/>
    </source>
</evidence>
<dbReference type="Pfam" id="PF00886">
    <property type="entry name" value="Ribosomal_S16"/>
    <property type="match status" value="1"/>
</dbReference>